<organism evidence="1 2">
    <name type="scientific">Linum trigynum</name>
    <dbReference type="NCBI Taxonomy" id="586398"/>
    <lineage>
        <taxon>Eukaryota</taxon>
        <taxon>Viridiplantae</taxon>
        <taxon>Streptophyta</taxon>
        <taxon>Embryophyta</taxon>
        <taxon>Tracheophyta</taxon>
        <taxon>Spermatophyta</taxon>
        <taxon>Magnoliopsida</taxon>
        <taxon>eudicotyledons</taxon>
        <taxon>Gunneridae</taxon>
        <taxon>Pentapetalae</taxon>
        <taxon>rosids</taxon>
        <taxon>fabids</taxon>
        <taxon>Malpighiales</taxon>
        <taxon>Linaceae</taxon>
        <taxon>Linum</taxon>
    </lineage>
</organism>
<accession>A0AAV2D8M7</accession>
<sequence length="110" mass="12806">MIRWQRNLRATANVPSTGAERSRAAQNNGRSFLIHHYLAGEPRQVNPMNHKFEEPPSPSPPWDHRLHHTITNILLTSPTTAPPLYSQFLIAQQFSCYLNWDKFKDFRLLL</sequence>
<evidence type="ECO:0000313" key="2">
    <source>
        <dbReference type="Proteomes" id="UP001497516"/>
    </source>
</evidence>
<gene>
    <name evidence="1" type="ORF">LTRI10_LOCUS12365</name>
</gene>
<keyword evidence="2" id="KW-1185">Reference proteome</keyword>
<dbReference type="Proteomes" id="UP001497516">
    <property type="component" value="Chromosome 2"/>
</dbReference>
<evidence type="ECO:0000313" key="1">
    <source>
        <dbReference type="EMBL" id="CAL1370109.1"/>
    </source>
</evidence>
<dbReference type="AlphaFoldDB" id="A0AAV2D8M7"/>
<name>A0AAV2D8M7_9ROSI</name>
<protein>
    <submittedName>
        <fullName evidence="1">Uncharacterized protein</fullName>
    </submittedName>
</protein>
<reference evidence="1 2" key="1">
    <citation type="submission" date="2024-04" db="EMBL/GenBank/DDBJ databases">
        <authorList>
            <person name="Fracassetti M."/>
        </authorList>
    </citation>
    <scope>NUCLEOTIDE SEQUENCE [LARGE SCALE GENOMIC DNA]</scope>
</reference>
<dbReference type="EMBL" id="OZ034815">
    <property type="protein sequence ID" value="CAL1370109.1"/>
    <property type="molecule type" value="Genomic_DNA"/>
</dbReference>
<proteinExistence type="predicted"/>